<evidence type="ECO:0000313" key="2">
    <source>
        <dbReference type="Proteomes" id="UP001626550"/>
    </source>
</evidence>
<keyword evidence="2" id="KW-1185">Reference proteome</keyword>
<name>A0ABD2QBW1_9PLAT</name>
<accession>A0ABD2QBW1</accession>
<dbReference type="InterPro" id="IPR035899">
    <property type="entry name" value="DBL_dom_sf"/>
</dbReference>
<gene>
    <name evidence="1" type="ORF">Ciccas_005592</name>
</gene>
<evidence type="ECO:0000313" key="1">
    <source>
        <dbReference type="EMBL" id="KAL3315771.1"/>
    </source>
</evidence>
<reference evidence="1 2" key="1">
    <citation type="submission" date="2024-11" db="EMBL/GenBank/DDBJ databases">
        <title>Adaptive evolution of stress response genes in parasites aligns with host niche diversity.</title>
        <authorList>
            <person name="Hahn C."/>
            <person name="Resl P."/>
        </authorList>
    </citation>
    <scope>NUCLEOTIDE SEQUENCE [LARGE SCALE GENOMIC DNA]</scope>
    <source>
        <strain evidence="1">EGGRZ-B1_66</strain>
        <tissue evidence="1">Body</tissue>
    </source>
</reference>
<organism evidence="1 2">
    <name type="scientific">Cichlidogyrus casuarinus</name>
    <dbReference type="NCBI Taxonomy" id="1844966"/>
    <lineage>
        <taxon>Eukaryota</taxon>
        <taxon>Metazoa</taxon>
        <taxon>Spiralia</taxon>
        <taxon>Lophotrochozoa</taxon>
        <taxon>Platyhelminthes</taxon>
        <taxon>Monogenea</taxon>
        <taxon>Monopisthocotylea</taxon>
        <taxon>Dactylogyridea</taxon>
        <taxon>Ancyrocephalidae</taxon>
        <taxon>Cichlidogyrus</taxon>
    </lineage>
</organism>
<dbReference type="AlphaFoldDB" id="A0ABD2QBW1"/>
<proteinExistence type="predicted"/>
<dbReference type="SUPFAM" id="SSF48065">
    <property type="entry name" value="DBL homology domain (DH-domain)"/>
    <property type="match status" value="1"/>
</dbReference>
<dbReference type="Proteomes" id="UP001626550">
    <property type="component" value="Unassembled WGS sequence"/>
</dbReference>
<comment type="caution">
    <text evidence="1">The sequence shown here is derived from an EMBL/GenBank/DDBJ whole genome shotgun (WGS) entry which is preliminary data.</text>
</comment>
<dbReference type="Gene3D" id="1.20.900.10">
    <property type="entry name" value="Dbl homology (DH) domain"/>
    <property type="match status" value="1"/>
</dbReference>
<sequence length="85" mass="10188">MYETWLVDRRKLENGDAGNTSYVRDDEILLAFQNQNLCYLTLNQLLMRPHRRLLYYRGLLIQLCSLYPRGHPDSNDVRCEFMPCF</sequence>
<protein>
    <submittedName>
        <fullName evidence="1">Uncharacterized protein</fullName>
    </submittedName>
</protein>
<dbReference type="EMBL" id="JBJKFK010000668">
    <property type="protein sequence ID" value="KAL3315771.1"/>
    <property type="molecule type" value="Genomic_DNA"/>
</dbReference>